<dbReference type="InterPro" id="IPR001107">
    <property type="entry name" value="Band_7"/>
</dbReference>
<evidence type="ECO:0000256" key="1">
    <source>
        <dbReference type="ARBA" id="ARBA00004167"/>
    </source>
</evidence>
<dbReference type="Pfam" id="PF01145">
    <property type="entry name" value="Band_7"/>
    <property type="match status" value="1"/>
</dbReference>
<feature type="domain" description="Band 7" evidence="4">
    <location>
        <begin position="340"/>
        <end position="551"/>
    </location>
</feature>
<dbReference type="InterPro" id="IPR010201">
    <property type="entry name" value="HflK"/>
</dbReference>
<dbReference type="PANTHER" id="PTHR43327:SF10">
    <property type="entry name" value="STOMATIN-LIKE PROTEIN 2, MITOCHONDRIAL"/>
    <property type="match status" value="1"/>
</dbReference>
<dbReference type="EMBL" id="JAZDQJ010000006">
    <property type="protein sequence ID" value="MEE1933119.1"/>
    <property type="molecule type" value="Genomic_DNA"/>
</dbReference>
<dbReference type="InterPro" id="IPR036013">
    <property type="entry name" value="Band_7/SPFH_dom_sf"/>
</dbReference>
<proteinExistence type="inferred from homology"/>
<name>A0ABU7HNP4_9PSED</name>
<comment type="caution">
    <text evidence="5">The sequence shown here is derived from an EMBL/GenBank/DDBJ whole genome shotgun (WGS) entry which is preliminary data.</text>
</comment>
<dbReference type="Gene3D" id="3.30.479.30">
    <property type="entry name" value="Band 7 domain"/>
    <property type="match status" value="1"/>
</dbReference>
<gene>
    <name evidence="5" type="ORF">V0R50_07790</name>
</gene>
<reference evidence="5 6" key="1">
    <citation type="submission" date="2024-01" db="EMBL/GenBank/DDBJ databases">
        <title>Unpublished Manusciprt.</title>
        <authorList>
            <person name="Duman M."/>
            <person name="Valdes E.G."/>
            <person name="Ajmi N."/>
            <person name="Altun S."/>
            <person name="Saticioglu I.B."/>
        </authorList>
    </citation>
    <scope>NUCLEOTIDE SEQUENCE [LARGE SCALE GENOMIC DNA]</scope>
    <source>
        <strain evidence="5 6">148P</strain>
    </source>
</reference>
<evidence type="ECO:0000313" key="6">
    <source>
        <dbReference type="Proteomes" id="UP001335100"/>
    </source>
</evidence>
<feature type="transmembrane region" description="Helical" evidence="3">
    <location>
        <begin position="232"/>
        <end position="257"/>
    </location>
</feature>
<evidence type="ECO:0000259" key="4">
    <source>
        <dbReference type="Pfam" id="PF01145"/>
    </source>
</evidence>
<dbReference type="InterPro" id="IPR050710">
    <property type="entry name" value="Band7/mec-2_domain"/>
</dbReference>
<feature type="transmembrane region" description="Helical" evidence="3">
    <location>
        <begin position="169"/>
        <end position="187"/>
    </location>
</feature>
<keyword evidence="3" id="KW-0472">Membrane</keyword>
<evidence type="ECO:0000313" key="5">
    <source>
        <dbReference type="EMBL" id="MEE1933119.1"/>
    </source>
</evidence>
<dbReference type="RefSeq" id="WP_330074008.1">
    <property type="nucleotide sequence ID" value="NZ_JAZDQJ010000006.1"/>
</dbReference>
<keyword evidence="6" id="KW-1185">Reference proteome</keyword>
<protein>
    <submittedName>
        <fullName evidence="5">Protease modulator HflK</fullName>
    </submittedName>
</protein>
<comment type="similarity">
    <text evidence="2">Belongs to the band 7/mec-2 family. HflK subfamily.</text>
</comment>
<feature type="transmembrane region" description="Helical" evidence="3">
    <location>
        <begin position="315"/>
        <end position="333"/>
    </location>
</feature>
<evidence type="ECO:0000256" key="2">
    <source>
        <dbReference type="ARBA" id="ARBA00006971"/>
    </source>
</evidence>
<feature type="transmembrane region" description="Helical" evidence="3">
    <location>
        <begin position="138"/>
        <end position="157"/>
    </location>
</feature>
<feature type="transmembrane region" description="Helical" evidence="3">
    <location>
        <begin position="31"/>
        <end position="52"/>
    </location>
</feature>
<keyword evidence="3" id="KW-0812">Transmembrane</keyword>
<keyword evidence="5" id="KW-0378">Hydrolase</keyword>
<accession>A0ABU7HNP4</accession>
<organism evidence="5 6">
    <name type="scientific">Pseudomonas ulcerans</name>
    <dbReference type="NCBI Taxonomy" id="3115852"/>
    <lineage>
        <taxon>Bacteria</taxon>
        <taxon>Pseudomonadati</taxon>
        <taxon>Pseudomonadota</taxon>
        <taxon>Gammaproteobacteria</taxon>
        <taxon>Pseudomonadales</taxon>
        <taxon>Pseudomonadaceae</taxon>
        <taxon>Pseudomonas</taxon>
    </lineage>
</organism>
<feature type="transmembrane region" description="Helical" evidence="3">
    <location>
        <begin position="207"/>
        <end position="226"/>
    </location>
</feature>
<dbReference type="PANTHER" id="PTHR43327">
    <property type="entry name" value="STOMATIN-LIKE PROTEIN 2, MITOCHONDRIAL"/>
    <property type="match status" value="1"/>
</dbReference>
<dbReference type="SUPFAM" id="SSF117892">
    <property type="entry name" value="Band 7/SPFH domain"/>
    <property type="match status" value="1"/>
</dbReference>
<feature type="transmembrane region" description="Helical" evidence="3">
    <location>
        <begin position="58"/>
        <end position="76"/>
    </location>
</feature>
<sequence length="660" mass="70454">MSFSPGTTDPDFADTPRFQQSLLRSRQLARVVRLSALAALLLWLGALLVGVFSPLSHWLPLLAINAATLLLLAAAGRSAWTVSKWRAEALGQTAAPLALWRKNSQAEADDEPLSAIERGLLRLGLALKDQLQRLGFDALWLAGLSLLALLVVAQAWRLDLPAPVAAGEGNWIAVALLALSAFGLVVIERHLSSENPAVWPEAAALGAVIRVVVAVQVLSIVCLALPDGERLWPARLAVLMGVLPGLLALELMIRAVLSVFSPQRPQQEPELVARSLVAGSLQWPPRPLAFLHGELHQRFGIDLRQVWAFDFMRRAALPVLALVALVGWLLTGVSEVALDKRGIYERFGNPQAVWQPGLHVGLPWPFGKVLSVDNGQVHELATSGDAALADPLADAEGPAPAAANRLWDATHVSENAQVIAGASGGPQSFQIVNMDVRFIYRIGLDDAAALAATYHSTDVAVLVRNIANRVLVRDFASRTLDGVLGAERESIGQDVGKAVQADLDRLDSGVEILVTSVEAIHPPAGAANAYHGVQAAQITAQALIARDRGKAAEQSSQARLNATALTDKASASARETDAKARVAELRFGAERSAWQQAGQAFLLEQYLEHLGKGLGKANSLIIDHRLGAGQAPTLDLRSYSFPLDPSAAKAAARPDQERSH</sequence>
<keyword evidence="5" id="KW-0645">Protease</keyword>
<keyword evidence="3" id="KW-1133">Transmembrane helix</keyword>
<dbReference type="GO" id="GO:0008233">
    <property type="term" value="F:peptidase activity"/>
    <property type="evidence" value="ECO:0007669"/>
    <property type="project" value="UniProtKB-KW"/>
</dbReference>
<dbReference type="GO" id="GO:0006508">
    <property type="term" value="P:proteolysis"/>
    <property type="evidence" value="ECO:0007669"/>
    <property type="project" value="UniProtKB-KW"/>
</dbReference>
<comment type="subcellular location">
    <subcellularLocation>
        <location evidence="1">Membrane</location>
        <topology evidence="1">Single-pass membrane protein</topology>
    </subcellularLocation>
</comment>
<dbReference type="CDD" id="cd03404">
    <property type="entry name" value="SPFH_HflK"/>
    <property type="match status" value="1"/>
</dbReference>
<dbReference type="Proteomes" id="UP001335100">
    <property type="component" value="Unassembled WGS sequence"/>
</dbReference>
<evidence type="ECO:0000256" key="3">
    <source>
        <dbReference type="SAM" id="Phobius"/>
    </source>
</evidence>